<dbReference type="EMBL" id="JACCBX010000004">
    <property type="protein sequence ID" value="NYE05662.1"/>
    <property type="molecule type" value="Genomic_DNA"/>
</dbReference>
<dbReference type="Proteomes" id="UP000548423">
    <property type="component" value="Unassembled WGS sequence"/>
</dbReference>
<name>A0A852TA45_9BACI</name>
<evidence type="ECO:0000313" key="1">
    <source>
        <dbReference type="EMBL" id="NYE05662.1"/>
    </source>
</evidence>
<proteinExistence type="predicted"/>
<dbReference type="AlphaFoldDB" id="A0A852TA45"/>
<evidence type="ECO:0000313" key="2">
    <source>
        <dbReference type="Proteomes" id="UP000548423"/>
    </source>
</evidence>
<reference evidence="2" key="1">
    <citation type="submission" date="2020-07" db="EMBL/GenBank/DDBJ databases">
        <authorList>
            <person name="Partida-Martinez L."/>
            <person name="Huntemann M."/>
            <person name="Clum A."/>
            <person name="Wang J."/>
            <person name="Palaniappan K."/>
            <person name="Ritter S."/>
            <person name="Chen I.-M."/>
            <person name="Stamatis D."/>
            <person name="Reddy T."/>
            <person name="O'Malley R."/>
            <person name="Daum C."/>
            <person name="Shapiro N."/>
            <person name="Ivanova N."/>
            <person name="Kyrpides N."/>
            <person name="Woyke T."/>
        </authorList>
    </citation>
    <scope>NUCLEOTIDE SEQUENCE [LARGE SCALE GENOMIC DNA]</scope>
    <source>
        <strain evidence="2">AT2.8</strain>
    </source>
</reference>
<reference evidence="2" key="2">
    <citation type="submission" date="2020-08" db="EMBL/GenBank/DDBJ databases">
        <title>The Agave Microbiome: Exploring the role of microbial communities in plant adaptations to desert environments.</title>
        <authorList>
            <person name="Partida-Martinez L.P."/>
        </authorList>
    </citation>
    <scope>NUCLEOTIDE SEQUENCE [LARGE SCALE GENOMIC DNA]</scope>
    <source>
        <strain evidence="2">AT2.8</strain>
    </source>
</reference>
<protein>
    <submittedName>
        <fullName evidence="1">Uncharacterized protein</fullName>
    </submittedName>
</protein>
<organism evidence="1 2">
    <name type="scientific">Neobacillus niacini</name>
    <dbReference type="NCBI Taxonomy" id="86668"/>
    <lineage>
        <taxon>Bacteria</taxon>
        <taxon>Bacillati</taxon>
        <taxon>Bacillota</taxon>
        <taxon>Bacilli</taxon>
        <taxon>Bacillales</taxon>
        <taxon>Bacillaceae</taxon>
        <taxon>Neobacillus</taxon>
    </lineage>
</organism>
<accession>A0A852TA45</accession>
<comment type="caution">
    <text evidence="1">The sequence shown here is derived from an EMBL/GenBank/DDBJ whole genome shotgun (WGS) entry which is preliminary data.</text>
</comment>
<sequence length="71" mass="7924">MVNIKLHPKKTATIGFTFLKLITTNAKKISEININNKVSIPKSKPQDLHLNNVNAMLDQVIAWSGALKTLR</sequence>
<gene>
    <name evidence="1" type="ORF">F4694_002415</name>
</gene>